<evidence type="ECO:0000313" key="2">
    <source>
        <dbReference type="EMBL" id="KIL44365.1"/>
    </source>
</evidence>
<protein>
    <submittedName>
        <fullName evidence="2">Stage III sporulation protein AC</fullName>
    </submittedName>
</protein>
<dbReference type="EMBL" id="JXRP01000019">
    <property type="protein sequence ID" value="KIL44365.1"/>
    <property type="molecule type" value="Genomic_DNA"/>
</dbReference>
<keyword evidence="1" id="KW-0472">Membrane</keyword>
<keyword evidence="1" id="KW-0812">Transmembrane</keyword>
<accession>A0A0C2R247</accession>
<dbReference type="NCBIfam" id="TIGR02848">
    <property type="entry name" value="spore_III_AC"/>
    <property type="match status" value="1"/>
</dbReference>
<feature type="transmembrane region" description="Helical" evidence="1">
    <location>
        <begin position="37"/>
        <end position="57"/>
    </location>
</feature>
<dbReference type="InterPro" id="IPR009570">
    <property type="entry name" value="Spore_III_AC"/>
</dbReference>
<dbReference type="AlphaFoldDB" id="A0A0C2R247"/>
<gene>
    <name evidence="2" type="ORF">KP78_33290</name>
</gene>
<dbReference type="PATRIC" id="fig|889306.3.peg.3345"/>
<dbReference type="RefSeq" id="WP_041090239.1">
    <property type="nucleotide sequence ID" value="NZ_JXRP01000019.1"/>
</dbReference>
<keyword evidence="3" id="KW-1185">Reference proteome</keyword>
<sequence>MTMDLDTLFKIAGVGLVIALLYTVLEQVGKKDYAQWLAFFGFLYVLFMVLQALDTFFTTIRSVFMFYD</sequence>
<reference evidence="2 3" key="1">
    <citation type="submission" date="2015-01" db="EMBL/GenBank/DDBJ databases">
        <title>Genome sequencing of Jeotgalibacillus soli.</title>
        <authorList>
            <person name="Goh K.M."/>
            <person name="Chan K.-G."/>
            <person name="Yaakop A.S."/>
            <person name="Ee R."/>
            <person name="Gan H.M."/>
            <person name="Chan C.S."/>
        </authorList>
    </citation>
    <scope>NUCLEOTIDE SEQUENCE [LARGE SCALE GENOMIC DNA]</scope>
    <source>
        <strain evidence="2 3">P9</strain>
    </source>
</reference>
<dbReference type="Pfam" id="PF06686">
    <property type="entry name" value="SpoIIIAC"/>
    <property type="match status" value="1"/>
</dbReference>
<proteinExistence type="predicted"/>
<dbReference type="STRING" id="889306.KP78_33290"/>
<dbReference type="InterPro" id="IPR025664">
    <property type="entry name" value="Spore_III_AC/AD"/>
</dbReference>
<name>A0A0C2R247_9BACL</name>
<feature type="transmembrane region" description="Helical" evidence="1">
    <location>
        <begin position="7"/>
        <end position="25"/>
    </location>
</feature>
<keyword evidence="1" id="KW-1133">Transmembrane helix</keyword>
<dbReference type="Proteomes" id="UP000031938">
    <property type="component" value="Unassembled WGS sequence"/>
</dbReference>
<evidence type="ECO:0000313" key="3">
    <source>
        <dbReference type="Proteomes" id="UP000031938"/>
    </source>
</evidence>
<organism evidence="2 3">
    <name type="scientific">Jeotgalibacillus soli</name>
    <dbReference type="NCBI Taxonomy" id="889306"/>
    <lineage>
        <taxon>Bacteria</taxon>
        <taxon>Bacillati</taxon>
        <taxon>Bacillota</taxon>
        <taxon>Bacilli</taxon>
        <taxon>Bacillales</taxon>
        <taxon>Caryophanaceae</taxon>
        <taxon>Jeotgalibacillus</taxon>
    </lineage>
</organism>
<comment type="caution">
    <text evidence="2">The sequence shown here is derived from an EMBL/GenBank/DDBJ whole genome shotgun (WGS) entry which is preliminary data.</text>
</comment>
<evidence type="ECO:0000256" key="1">
    <source>
        <dbReference type="SAM" id="Phobius"/>
    </source>
</evidence>
<dbReference type="OrthoDB" id="9800383at2"/>